<reference evidence="1 2" key="1">
    <citation type="submission" date="2012-06" db="EMBL/GenBank/DDBJ databases">
        <title>Finished chromosome of genome of Cylindrospermum stagnale PCC 7417.</title>
        <authorList>
            <consortium name="US DOE Joint Genome Institute"/>
            <person name="Gugger M."/>
            <person name="Coursin T."/>
            <person name="Rippka R."/>
            <person name="Tandeau De Marsac N."/>
            <person name="Huntemann M."/>
            <person name="Wei C.-L."/>
            <person name="Han J."/>
            <person name="Detter J.C."/>
            <person name="Han C."/>
            <person name="Tapia R."/>
            <person name="Chen A."/>
            <person name="Kyrpides N."/>
            <person name="Mavromatis K."/>
            <person name="Markowitz V."/>
            <person name="Szeto E."/>
            <person name="Ivanova N."/>
            <person name="Pagani I."/>
            <person name="Pati A."/>
            <person name="Goodwin L."/>
            <person name="Nordberg H.P."/>
            <person name="Cantor M.N."/>
            <person name="Hua S.X."/>
            <person name="Woyke T."/>
            <person name="Kerfeld C.A."/>
        </authorList>
    </citation>
    <scope>NUCLEOTIDE SEQUENCE [LARGE SCALE GENOMIC DNA]</scope>
    <source>
        <strain evidence="1 2">PCC 7417</strain>
    </source>
</reference>
<keyword evidence="2" id="KW-1185">Reference proteome</keyword>
<organism evidence="1 2">
    <name type="scientific">Cylindrospermum stagnale PCC 7417</name>
    <dbReference type="NCBI Taxonomy" id="56107"/>
    <lineage>
        <taxon>Bacteria</taxon>
        <taxon>Bacillati</taxon>
        <taxon>Cyanobacteriota</taxon>
        <taxon>Cyanophyceae</taxon>
        <taxon>Nostocales</taxon>
        <taxon>Nostocaceae</taxon>
        <taxon>Cylindrospermum</taxon>
    </lineage>
</organism>
<sequence>MNAPLRLSHLDWQNSVRNYQMKPDKSEVKIEYQANSERLAHFEQKDKLAFWALESLVNILKRPEN</sequence>
<proteinExistence type="predicted"/>
<dbReference type="STRING" id="56107.Cylst_4692"/>
<dbReference type="Proteomes" id="UP000010475">
    <property type="component" value="Chromosome"/>
</dbReference>
<name>K9X521_9NOST</name>
<dbReference type="KEGG" id="csg:Cylst_4692"/>
<evidence type="ECO:0000313" key="2">
    <source>
        <dbReference type="Proteomes" id="UP000010475"/>
    </source>
</evidence>
<dbReference type="HOGENOM" id="CLU_2842481_0_0_3"/>
<gene>
    <name evidence="1" type="ORF">Cylst_4692</name>
</gene>
<evidence type="ECO:0000313" key="1">
    <source>
        <dbReference type="EMBL" id="AFZ26757.1"/>
    </source>
</evidence>
<dbReference type="AlphaFoldDB" id="K9X521"/>
<protein>
    <submittedName>
        <fullName evidence="1">Uncharacterized protein</fullName>
    </submittedName>
</protein>
<accession>K9X521</accession>
<dbReference type="RefSeq" id="WP_015209994.1">
    <property type="nucleotide sequence ID" value="NC_019757.1"/>
</dbReference>
<dbReference type="EMBL" id="CP003642">
    <property type="protein sequence ID" value="AFZ26757.1"/>
    <property type="molecule type" value="Genomic_DNA"/>
</dbReference>